<comment type="caution">
    <text evidence="1">The sequence shown here is derived from an EMBL/GenBank/DDBJ whole genome shotgun (WGS) entry which is preliminary data.</text>
</comment>
<dbReference type="EMBL" id="JBHSYS010000001">
    <property type="protein sequence ID" value="MFC6956064.1"/>
    <property type="molecule type" value="Genomic_DNA"/>
</dbReference>
<dbReference type="RefSeq" id="WP_382353388.1">
    <property type="nucleotide sequence ID" value="NZ_JBHMBP010000004.1"/>
</dbReference>
<accession>A0ABW2D1Q7</accession>
<proteinExistence type="predicted"/>
<gene>
    <name evidence="1" type="ORF">ACFQS3_02530</name>
</gene>
<evidence type="ECO:0000313" key="1">
    <source>
        <dbReference type="EMBL" id="MFC6956064.1"/>
    </source>
</evidence>
<name>A0ABW2D1Q7_9ACTN</name>
<dbReference type="Proteomes" id="UP001596470">
    <property type="component" value="Unassembled WGS sequence"/>
</dbReference>
<protein>
    <submittedName>
        <fullName evidence="1">Uncharacterized protein</fullName>
    </submittedName>
</protein>
<reference evidence="2" key="1">
    <citation type="journal article" date="2019" name="Int. J. Syst. Evol. Microbiol.">
        <title>The Global Catalogue of Microorganisms (GCM) 10K type strain sequencing project: providing services to taxonomists for standard genome sequencing and annotation.</title>
        <authorList>
            <consortium name="The Broad Institute Genomics Platform"/>
            <consortium name="The Broad Institute Genome Sequencing Center for Infectious Disease"/>
            <person name="Wu L."/>
            <person name="Ma J."/>
        </authorList>
    </citation>
    <scope>NUCLEOTIDE SEQUENCE [LARGE SCALE GENOMIC DNA]</scope>
    <source>
        <strain evidence="2">KACC 12634</strain>
    </source>
</reference>
<organism evidence="1 2">
    <name type="scientific">Glycomyces mayteni</name>
    <dbReference type="NCBI Taxonomy" id="543887"/>
    <lineage>
        <taxon>Bacteria</taxon>
        <taxon>Bacillati</taxon>
        <taxon>Actinomycetota</taxon>
        <taxon>Actinomycetes</taxon>
        <taxon>Glycomycetales</taxon>
        <taxon>Glycomycetaceae</taxon>
        <taxon>Glycomyces</taxon>
    </lineage>
</organism>
<sequence>MKELPSTYPDAEKIGWIRSEDIEHCGLSLRMTITPGDRVVQLWELVDDWPVKWFGNAFRIHADQPGLYLNYEYSQRLTLRQKDSLARVAAKFWMS</sequence>
<evidence type="ECO:0000313" key="2">
    <source>
        <dbReference type="Proteomes" id="UP001596470"/>
    </source>
</evidence>
<keyword evidence="2" id="KW-1185">Reference proteome</keyword>